<evidence type="ECO:0000256" key="1">
    <source>
        <dbReference type="ARBA" id="ARBA00022729"/>
    </source>
</evidence>
<keyword evidence="3" id="KW-1133">Transmembrane helix</keyword>
<evidence type="ECO:0000259" key="4">
    <source>
        <dbReference type="Pfam" id="PF01551"/>
    </source>
</evidence>
<dbReference type="RefSeq" id="WP_280656397.1">
    <property type="nucleotide sequence ID" value="NZ_JANQDL010000039.1"/>
</dbReference>
<reference evidence="5 6" key="1">
    <citation type="journal article" date="2023" name="J. Phycol.">
        <title>Chrysosporum ovalisporum is synonymous with the true-branching cyanobacterium Umezakia natans (Nostocales/Aphanizomenonaceae).</title>
        <authorList>
            <person name="McGregor G.B."/>
            <person name="Sendall B.C."/>
            <person name="Niiyama Y."/>
            <person name="Tuji A."/>
            <person name="Willis A."/>
        </authorList>
    </citation>
    <scope>NUCLEOTIDE SEQUENCE [LARGE SCALE GENOMIC DNA]</scope>
    <source>
        <strain evidence="5 6">FSS-62</strain>
    </source>
</reference>
<dbReference type="GO" id="GO:0004222">
    <property type="term" value="F:metalloendopeptidase activity"/>
    <property type="evidence" value="ECO:0007669"/>
    <property type="project" value="TreeGrafter"/>
</dbReference>
<dbReference type="PANTHER" id="PTHR21666:SF289">
    <property type="entry name" value="L-ALA--D-GLU ENDOPEPTIDASE"/>
    <property type="match status" value="1"/>
</dbReference>
<protein>
    <submittedName>
        <fullName evidence="5">Peptidoglycan DD-metalloendopeptidase family protein</fullName>
    </submittedName>
</protein>
<evidence type="ECO:0000256" key="2">
    <source>
        <dbReference type="SAM" id="MobiDB-lite"/>
    </source>
</evidence>
<evidence type="ECO:0000256" key="3">
    <source>
        <dbReference type="SAM" id="Phobius"/>
    </source>
</evidence>
<keyword evidence="3" id="KW-0812">Transmembrane</keyword>
<feature type="transmembrane region" description="Helical" evidence="3">
    <location>
        <begin position="21"/>
        <end position="46"/>
    </location>
</feature>
<dbReference type="AlphaFoldDB" id="A0AA43GWQ7"/>
<feature type="domain" description="M23ase beta-sheet core" evidence="4">
    <location>
        <begin position="409"/>
        <end position="497"/>
    </location>
</feature>
<dbReference type="SUPFAM" id="SSF51261">
    <property type="entry name" value="Duplicated hybrid motif"/>
    <property type="match status" value="1"/>
</dbReference>
<accession>A0AA43GWQ7</accession>
<organism evidence="5 6">
    <name type="scientific">Umezakia ovalisporum FSS-62</name>
    <dbReference type="NCBI Taxonomy" id="2971776"/>
    <lineage>
        <taxon>Bacteria</taxon>
        <taxon>Bacillati</taxon>
        <taxon>Cyanobacteriota</taxon>
        <taxon>Cyanophyceae</taxon>
        <taxon>Nostocales</taxon>
        <taxon>Nodulariaceae</taxon>
        <taxon>Umezakia</taxon>
    </lineage>
</organism>
<keyword evidence="1" id="KW-0732">Signal</keyword>
<dbReference type="EMBL" id="JANQDL010000039">
    <property type="protein sequence ID" value="MDH6063139.1"/>
    <property type="molecule type" value="Genomic_DNA"/>
</dbReference>
<dbReference type="InterPro" id="IPR011055">
    <property type="entry name" value="Dup_hybrid_motif"/>
</dbReference>
<dbReference type="InterPro" id="IPR050570">
    <property type="entry name" value="Cell_wall_metabolism_enzyme"/>
</dbReference>
<dbReference type="CDD" id="cd12797">
    <property type="entry name" value="M23_peptidase"/>
    <property type="match status" value="1"/>
</dbReference>
<evidence type="ECO:0000313" key="5">
    <source>
        <dbReference type="EMBL" id="MDH6063139.1"/>
    </source>
</evidence>
<comment type="caution">
    <text evidence="5">The sequence shown here is derived from an EMBL/GenBank/DDBJ whole genome shotgun (WGS) entry which is preliminary data.</text>
</comment>
<name>A0AA43GWQ7_9CYAN</name>
<dbReference type="InterPro" id="IPR016047">
    <property type="entry name" value="M23ase_b-sheet_dom"/>
</dbReference>
<feature type="region of interest" description="Disordered" evidence="2">
    <location>
        <begin position="103"/>
        <end position="197"/>
    </location>
</feature>
<dbReference type="Gene3D" id="2.70.70.10">
    <property type="entry name" value="Glucose Permease (Domain IIA)"/>
    <property type="match status" value="1"/>
</dbReference>
<proteinExistence type="predicted"/>
<gene>
    <name evidence="5" type="ORF">NWP23_04920</name>
</gene>
<keyword evidence="3" id="KW-0472">Membrane</keyword>
<dbReference type="Proteomes" id="UP001159370">
    <property type="component" value="Unassembled WGS sequence"/>
</dbReference>
<evidence type="ECO:0000313" key="6">
    <source>
        <dbReference type="Proteomes" id="UP001159370"/>
    </source>
</evidence>
<dbReference type="Pfam" id="PF01551">
    <property type="entry name" value="Peptidase_M23"/>
    <property type="match status" value="1"/>
</dbReference>
<dbReference type="PANTHER" id="PTHR21666">
    <property type="entry name" value="PEPTIDASE-RELATED"/>
    <property type="match status" value="1"/>
</dbReference>
<sequence length="534" mass="57648">MTQRYKSAHHHSHNLSRRHSYGKLLHIYVSTLPAQSFFLLSSVSFLSSGLAVAQTQTGIDNIVPTVETSRPTAVIPSNVKKDIVSSAPSRPESDLAQRQADLKQRLRSRQQVSPPKVNVTLKQPKTEVSPPKVNVTLKQPKTEVSPPKVNVTLKQPKTEVSPPTEHLTLPEKLPKVARPSSNSHRVTSAEPGKTKDYNNAYIDPINYNTNTTATYQAPSSVLLTERSSGCQTVLPSGQSISGSNCAGVTQKPAPNQPVANSDVKTTPNWIKASQNTQVSKVAPVPPVITTNSKNTWQPKQTASRDISRAAYRPNRFIPNPSNFSTKTAIASPIPGNGGTLPPPMAVGNIAPRPSRVDYNFPLASVLPQIPFTGTLAHSNHRGMIFPLSIPARITSVFGWRTHPITGDRRFHSGTDLGAPMGTPVVASAPGEVETANWLGGYGLTVIINHPSAQQTLYGHLSELFVQPGQRVEQGTVIGRVGSTGNSTGPHLHFEVRHLQPQGWVAVDSGVQLQMALNQLVQALQTPRLAQQPDS</sequence>